<organism evidence="1 2">
    <name type="scientific">Caproiciproducens galactitolivorans</name>
    <dbReference type="NCBI Taxonomy" id="642589"/>
    <lineage>
        <taxon>Bacteria</taxon>
        <taxon>Bacillati</taxon>
        <taxon>Bacillota</taxon>
        <taxon>Clostridia</taxon>
        <taxon>Eubacteriales</taxon>
        <taxon>Acutalibacteraceae</taxon>
        <taxon>Caproiciproducens</taxon>
    </lineage>
</organism>
<dbReference type="Proteomes" id="UP000297714">
    <property type="component" value="Unassembled WGS sequence"/>
</dbReference>
<proteinExistence type="predicted"/>
<sequence length="123" mass="14314">MKKQTVYEQIQCNGKEIRQAIRCWKDIYKYGCNDTCYPDGVNLNLIHNHVCYHKDKIRHLCSGSGDNPPPEFYLPTPPIVDSNYFAKPKSKRAQRIMGRPGWRCATVEQISKKTFNNTQMSLF</sequence>
<keyword evidence="2" id="KW-1185">Reference proteome</keyword>
<gene>
    <name evidence="1" type="ORF">CAGA_24650</name>
</gene>
<reference evidence="1 2" key="1">
    <citation type="submission" date="2019-04" db="EMBL/GenBank/DDBJ databases">
        <authorList>
            <person name="Poehlein A."/>
            <person name="Bengelsdorf F.R."/>
            <person name="Duerre P."/>
            <person name="Daniel R."/>
        </authorList>
    </citation>
    <scope>NUCLEOTIDE SEQUENCE [LARGE SCALE GENOMIC DNA]</scope>
    <source>
        <strain evidence="1 2">BS-1</strain>
    </source>
</reference>
<protein>
    <submittedName>
        <fullName evidence="1">Uncharacterized protein</fullName>
    </submittedName>
</protein>
<comment type="caution">
    <text evidence="1">The sequence shown here is derived from an EMBL/GenBank/DDBJ whole genome shotgun (WGS) entry which is preliminary data.</text>
</comment>
<evidence type="ECO:0000313" key="1">
    <source>
        <dbReference type="EMBL" id="TGJ75367.1"/>
    </source>
</evidence>
<accession>A0A4Z0XXY9</accession>
<dbReference type="EMBL" id="SRMQ01000019">
    <property type="protein sequence ID" value="TGJ75367.1"/>
    <property type="molecule type" value="Genomic_DNA"/>
</dbReference>
<evidence type="ECO:0000313" key="2">
    <source>
        <dbReference type="Proteomes" id="UP000297714"/>
    </source>
</evidence>
<name>A0A4Z0XXY9_9FIRM</name>
<dbReference type="AlphaFoldDB" id="A0A4Z0XXY9"/>